<dbReference type="Gene3D" id="3.40.50.300">
    <property type="entry name" value="P-loop containing nucleotide triphosphate hydrolases"/>
    <property type="match status" value="1"/>
</dbReference>
<dbReference type="PANTHER" id="PTHR30050">
    <property type="entry name" value="CHROMOSOMAL REPLICATION INITIATOR PROTEIN DNAA"/>
    <property type="match status" value="1"/>
</dbReference>
<organism evidence="4 5">
    <name type="scientific">Leuconostoc suionicum</name>
    <dbReference type="NCBI Taxonomy" id="1511761"/>
    <lineage>
        <taxon>Bacteria</taxon>
        <taxon>Bacillati</taxon>
        <taxon>Bacillota</taxon>
        <taxon>Bacilli</taxon>
        <taxon>Lactobacillales</taxon>
        <taxon>Lactobacillaceae</taxon>
        <taxon>Leuconostoc</taxon>
    </lineage>
</organism>
<dbReference type="AlphaFoldDB" id="A0A2N9KA87"/>
<dbReference type="Proteomes" id="UP000239237">
    <property type="component" value="Unassembled WGS sequence"/>
</dbReference>
<evidence type="ECO:0000313" key="4">
    <source>
        <dbReference type="EMBL" id="SPE07280.1"/>
    </source>
</evidence>
<dbReference type="GO" id="GO:0006260">
    <property type="term" value="P:DNA replication"/>
    <property type="evidence" value="ECO:0007669"/>
    <property type="project" value="TreeGrafter"/>
</dbReference>
<keyword evidence="6" id="KW-1185">Reference proteome</keyword>
<dbReference type="NCBIfam" id="NF006505">
    <property type="entry name" value="PRK08939.1"/>
    <property type="match status" value="1"/>
</dbReference>
<reference evidence="4 5" key="1">
    <citation type="submission" date="2018-02" db="EMBL/GenBank/DDBJ databases">
        <authorList>
            <person name="Cohen D.B."/>
            <person name="Kent A.D."/>
        </authorList>
    </citation>
    <scope>NUCLEOTIDE SEQUENCE [LARGE SCALE GENOMIC DNA]</scope>
    <source>
        <strain evidence="4 5">CECT 9216</strain>
    </source>
</reference>
<dbReference type="Proteomes" id="UP000237923">
    <property type="component" value="Unassembled WGS sequence"/>
</dbReference>
<sequence>MQNLSEVLKQFQQQYANKANLSDIIESIGKDQDIRTFWNEHQDELNSDAFQLKMGDLYEYIQQKRKIETGEKVLYPGYYPQLTIEKGYPLVHYVADEKTRKQLMQREKLTLYKMPKSVRSADWSTIGEEIVDHAQEEQGKTEAFVSLNKILKSLTSTVQNNFIQGIYLYGDFGVGKTYMMGALANALAANNIGVMLLHFPSFISDLKATFDHKNESLDELLSKAKSVSVLILDDVGADTLTAWSRDSILGIILEYRMQNELTTFFTSNFDANGFEQYLSQTREGNEPIKAARLMQRVKFLAKPVQMTGKNKRLEN</sequence>
<dbReference type="InterPro" id="IPR002611">
    <property type="entry name" value="IstB_ATP-bd"/>
</dbReference>
<dbReference type="KEGG" id="lsu:A6B45_02575"/>
<dbReference type="InterPro" id="IPR009928">
    <property type="entry name" value="DnaI_N"/>
</dbReference>
<evidence type="ECO:0000313" key="5">
    <source>
        <dbReference type="Proteomes" id="UP000237923"/>
    </source>
</evidence>
<dbReference type="GeneID" id="99673658"/>
<dbReference type="RefSeq" id="WP_072613217.1">
    <property type="nucleotide sequence ID" value="NZ_AP017935.1"/>
</dbReference>
<dbReference type="InterPro" id="IPR027417">
    <property type="entry name" value="P-loop_NTPase"/>
</dbReference>
<evidence type="ECO:0000313" key="6">
    <source>
        <dbReference type="Proteomes" id="UP000239237"/>
    </source>
</evidence>
<proteinExistence type="predicted"/>
<feature type="domain" description="IstB-like ATP-binding" evidence="1">
    <location>
        <begin position="149"/>
        <end position="313"/>
    </location>
</feature>
<evidence type="ECO:0000259" key="1">
    <source>
        <dbReference type="Pfam" id="PF01695"/>
    </source>
</evidence>
<dbReference type="SUPFAM" id="SSF52540">
    <property type="entry name" value="P-loop containing nucleoside triphosphate hydrolases"/>
    <property type="match status" value="1"/>
</dbReference>
<dbReference type="Pfam" id="PF01695">
    <property type="entry name" value="IstB_IS21"/>
    <property type="match status" value="1"/>
</dbReference>
<feature type="domain" description="Primosomal DnaI N-terminal" evidence="2">
    <location>
        <begin position="1"/>
        <end position="93"/>
    </location>
</feature>
<dbReference type="GO" id="GO:0005524">
    <property type="term" value="F:ATP binding"/>
    <property type="evidence" value="ECO:0007669"/>
    <property type="project" value="InterPro"/>
</dbReference>
<dbReference type="PANTHER" id="PTHR30050:SF8">
    <property type="entry name" value="PRIMOSOMAL PROTEIN DNAI"/>
    <property type="match status" value="1"/>
</dbReference>
<dbReference type="Pfam" id="PF07319">
    <property type="entry name" value="DnaI_N"/>
    <property type="match status" value="1"/>
</dbReference>
<dbReference type="EMBL" id="OKQU01000001">
    <property type="protein sequence ID" value="SPE07280.1"/>
    <property type="molecule type" value="Genomic_DNA"/>
</dbReference>
<evidence type="ECO:0000259" key="2">
    <source>
        <dbReference type="Pfam" id="PF07319"/>
    </source>
</evidence>
<dbReference type="EMBL" id="OKQR01000001">
    <property type="protein sequence ID" value="SPD92001.1"/>
    <property type="molecule type" value="Genomic_DNA"/>
</dbReference>
<accession>A0A2N9KA87</accession>
<gene>
    <name evidence="4" type="primary">dnaI</name>
    <name evidence="3" type="ORF">LES8486_00999</name>
    <name evidence="4" type="ORF">LES9216_01146</name>
</gene>
<evidence type="ECO:0000313" key="3">
    <source>
        <dbReference type="EMBL" id="SPD92001.1"/>
    </source>
</evidence>
<protein>
    <submittedName>
        <fullName evidence="4">Primosomal protein DnaI</fullName>
    </submittedName>
</protein>
<reference evidence="3 6" key="2">
    <citation type="submission" date="2018-02" db="EMBL/GenBank/DDBJ databases">
        <authorList>
            <person name="Rodrigo-Torres L."/>
            <person name="Arahal R. D."/>
            <person name="Lucena T."/>
        </authorList>
    </citation>
    <scope>NUCLEOTIDE SEQUENCE [LARGE SCALE GENOMIC DNA]</scope>
    <source>
        <strain evidence="3 6">CECT 8486</strain>
    </source>
</reference>
<name>A0A2N9KA87_9LACO</name>